<proteinExistence type="predicted"/>
<protein>
    <submittedName>
        <fullName evidence="1">Uncharacterized protein</fullName>
    </submittedName>
</protein>
<accession>A0AAV4R8R6</accession>
<dbReference type="EMBL" id="BPLQ01005803">
    <property type="protein sequence ID" value="GIY17371.1"/>
    <property type="molecule type" value="Genomic_DNA"/>
</dbReference>
<name>A0AAV4R8R6_9ARAC</name>
<gene>
    <name evidence="1" type="ORF">CDAR_1551</name>
</gene>
<dbReference type="Proteomes" id="UP001054837">
    <property type="component" value="Unassembled WGS sequence"/>
</dbReference>
<evidence type="ECO:0000313" key="1">
    <source>
        <dbReference type="EMBL" id="GIY17371.1"/>
    </source>
</evidence>
<dbReference type="AlphaFoldDB" id="A0AAV4R8R6"/>
<comment type="caution">
    <text evidence="1">The sequence shown here is derived from an EMBL/GenBank/DDBJ whole genome shotgun (WGS) entry which is preliminary data.</text>
</comment>
<organism evidence="1 2">
    <name type="scientific">Caerostris darwini</name>
    <dbReference type="NCBI Taxonomy" id="1538125"/>
    <lineage>
        <taxon>Eukaryota</taxon>
        <taxon>Metazoa</taxon>
        <taxon>Ecdysozoa</taxon>
        <taxon>Arthropoda</taxon>
        <taxon>Chelicerata</taxon>
        <taxon>Arachnida</taxon>
        <taxon>Araneae</taxon>
        <taxon>Araneomorphae</taxon>
        <taxon>Entelegynae</taxon>
        <taxon>Araneoidea</taxon>
        <taxon>Araneidae</taxon>
        <taxon>Caerostris</taxon>
    </lineage>
</organism>
<keyword evidence="2" id="KW-1185">Reference proteome</keyword>
<evidence type="ECO:0000313" key="2">
    <source>
        <dbReference type="Proteomes" id="UP001054837"/>
    </source>
</evidence>
<reference evidence="1 2" key="1">
    <citation type="submission" date="2021-06" db="EMBL/GenBank/DDBJ databases">
        <title>Caerostris darwini draft genome.</title>
        <authorList>
            <person name="Kono N."/>
            <person name="Arakawa K."/>
        </authorList>
    </citation>
    <scope>NUCLEOTIDE SEQUENCE [LARGE SCALE GENOMIC DNA]</scope>
</reference>
<sequence length="77" mass="8647">MHDSVRAQIISGEVSIRIQCIVKHNTLCLYDSERDLLLGSDSIVYNCDCQVKIGNGGKGMQREGRCIERTLKVGKFF</sequence>